<sequence length="255" mass="27914">MPYVILRGMVSFGHTLFVEAVPRSWFEDVVAMLGGLAAESRAVDSRIVLPDGQAVPDLRLVAGRHLRSGAVYEDGTVRVTVREWDRRRAVRAGLIAVSPNGVLELEGALKSVDRPRLIEVRGRSRVEGVTPLLSAFGGAASLRLDEWWATVDGGRAPRSAPARARLDHRWLRAELRVVPRPSGDFSRWEVQVTVTVRGRGLLRPLAAVLLLVAEGRLRRIVARSLDTLADQWNEQVPALLAQDPAGLRSAILAAP</sequence>
<evidence type="ECO:0000313" key="2">
    <source>
        <dbReference type="Proteomes" id="UP000053260"/>
    </source>
</evidence>
<name>A0A101UV50_9ACTN</name>
<reference evidence="1 2" key="1">
    <citation type="submission" date="2015-10" db="EMBL/GenBank/DDBJ databases">
        <title>Draft genome sequence of Streptomyces sp. RV15, isolated from a marine sponge.</title>
        <authorList>
            <person name="Ruckert C."/>
            <person name="Abdelmohsen U.R."/>
            <person name="Winkler A."/>
            <person name="Hentschel U."/>
            <person name="Kalinowski J."/>
            <person name="Kampfer P."/>
            <person name="Glaeser S."/>
        </authorList>
    </citation>
    <scope>NUCLEOTIDE SEQUENCE [LARGE SCALE GENOMIC DNA]</scope>
    <source>
        <strain evidence="1 2">RV15</strain>
    </source>
</reference>
<gene>
    <name evidence="1" type="ORF">AQJ91_30405</name>
</gene>
<protein>
    <submittedName>
        <fullName evidence="1">Uncharacterized protein</fullName>
    </submittedName>
</protein>
<organism evidence="1 2">
    <name type="scientific">Streptomyces dysideae</name>
    <dbReference type="NCBI Taxonomy" id="909626"/>
    <lineage>
        <taxon>Bacteria</taxon>
        <taxon>Bacillati</taxon>
        <taxon>Actinomycetota</taxon>
        <taxon>Actinomycetes</taxon>
        <taxon>Kitasatosporales</taxon>
        <taxon>Streptomycetaceae</taxon>
        <taxon>Streptomyces</taxon>
    </lineage>
</organism>
<proteinExistence type="predicted"/>
<comment type="caution">
    <text evidence="1">The sequence shown here is derived from an EMBL/GenBank/DDBJ whole genome shotgun (WGS) entry which is preliminary data.</text>
</comment>
<dbReference type="AlphaFoldDB" id="A0A101UV50"/>
<evidence type="ECO:0000313" key="1">
    <source>
        <dbReference type="EMBL" id="KUO17444.1"/>
    </source>
</evidence>
<dbReference type="RefSeq" id="WP_067027907.1">
    <property type="nucleotide sequence ID" value="NZ_KQ949097.1"/>
</dbReference>
<dbReference type="STRING" id="909626.AQJ91_30405"/>
<dbReference type="OrthoDB" id="3420364at2"/>
<keyword evidence="2" id="KW-1185">Reference proteome</keyword>
<dbReference type="Proteomes" id="UP000053260">
    <property type="component" value="Unassembled WGS sequence"/>
</dbReference>
<dbReference type="EMBL" id="LMXB01000075">
    <property type="protein sequence ID" value="KUO17444.1"/>
    <property type="molecule type" value="Genomic_DNA"/>
</dbReference>
<accession>A0A101UV50</accession>